<evidence type="ECO:0000313" key="2">
    <source>
        <dbReference type="EMBL" id="KAA8525508.1"/>
    </source>
</evidence>
<accession>A0A5J5A692</accession>
<evidence type="ECO:0000313" key="3">
    <source>
        <dbReference type="Proteomes" id="UP000325577"/>
    </source>
</evidence>
<keyword evidence="3" id="KW-1185">Reference proteome</keyword>
<name>A0A5J5A692_9ASTE</name>
<feature type="region of interest" description="Disordered" evidence="1">
    <location>
        <begin position="38"/>
        <end position="64"/>
    </location>
</feature>
<protein>
    <submittedName>
        <fullName evidence="2">Uncharacterized protein</fullName>
    </submittedName>
</protein>
<dbReference type="Proteomes" id="UP000325577">
    <property type="component" value="Linkage Group LG3"/>
</dbReference>
<reference evidence="2 3" key="1">
    <citation type="submission" date="2019-09" db="EMBL/GenBank/DDBJ databases">
        <title>A chromosome-level genome assembly of the Chinese tupelo Nyssa sinensis.</title>
        <authorList>
            <person name="Yang X."/>
            <person name="Kang M."/>
            <person name="Yang Y."/>
            <person name="Xiong H."/>
            <person name="Wang M."/>
            <person name="Zhang Z."/>
            <person name="Wang Z."/>
            <person name="Wu H."/>
            <person name="Ma T."/>
            <person name="Liu J."/>
            <person name="Xi Z."/>
        </authorList>
    </citation>
    <scope>NUCLEOTIDE SEQUENCE [LARGE SCALE GENOMIC DNA]</scope>
    <source>
        <strain evidence="2">J267</strain>
        <tissue evidence="2">Leaf</tissue>
    </source>
</reference>
<sequence length="151" mass="15893">MTVDNESSRDGGSEQGCDGWRKMLKNICAGRIELESNVQGETGSSHDHSNVEGEEPQPFSTSSVGVGIEGKVVKTGCNVMGSTCVRVPILIIVKCKRCGGRCGGVSDVGLRSGGRGIVKMLVELIPTSGSCMANFGADLTRRSGGMGWWVR</sequence>
<dbReference type="AlphaFoldDB" id="A0A5J5A692"/>
<evidence type="ECO:0000256" key="1">
    <source>
        <dbReference type="SAM" id="MobiDB-lite"/>
    </source>
</evidence>
<dbReference type="EMBL" id="CM018046">
    <property type="protein sequence ID" value="KAA8525508.1"/>
    <property type="molecule type" value="Genomic_DNA"/>
</dbReference>
<proteinExistence type="predicted"/>
<organism evidence="2 3">
    <name type="scientific">Nyssa sinensis</name>
    <dbReference type="NCBI Taxonomy" id="561372"/>
    <lineage>
        <taxon>Eukaryota</taxon>
        <taxon>Viridiplantae</taxon>
        <taxon>Streptophyta</taxon>
        <taxon>Embryophyta</taxon>
        <taxon>Tracheophyta</taxon>
        <taxon>Spermatophyta</taxon>
        <taxon>Magnoliopsida</taxon>
        <taxon>eudicotyledons</taxon>
        <taxon>Gunneridae</taxon>
        <taxon>Pentapetalae</taxon>
        <taxon>asterids</taxon>
        <taxon>Cornales</taxon>
        <taxon>Nyssaceae</taxon>
        <taxon>Nyssa</taxon>
    </lineage>
</organism>
<gene>
    <name evidence="2" type="ORF">F0562_007363</name>
</gene>